<accession>A0A0A7PR00</accession>
<dbReference type="AlphaFoldDB" id="A0A0A7PR00"/>
<dbReference type="EMBL" id="CP009122">
    <property type="protein sequence ID" value="AJA10397.1"/>
    <property type="molecule type" value="Genomic_DNA"/>
</dbReference>
<protein>
    <submittedName>
        <fullName evidence="1">Putative membrane protein</fullName>
    </submittedName>
</protein>
<dbReference type="KEGG" id="sphk:SKP52_17630"/>
<proteinExistence type="predicted"/>
<gene>
    <name evidence="1" type="ORF">SKP52_17630</name>
</gene>
<dbReference type="RefSeq" id="WP_039576870.1">
    <property type="nucleotide sequence ID" value="NZ_CP009122.1"/>
</dbReference>
<dbReference type="Proteomes" id="UP000030907">
    <property type="component" value="Chromosome"/>
</dbReference>
<dbReference type="OrthoDB" id="7448377at2"/>
<name>A0A0A7PR00_9SPHN</name>
<dbReference type="HOGENOM" id="CLU_1593490_0_0_5"/>
<evidence type="ECO:0000313" key="2">
    <source>
        <dbReference type="Proteomes" id="UP000030907"/>
    </source>
</evidence>
<evidence type="ECO:0000313" key="1">
    <source>
        <dbReference type="EMBL" id="AJA10397.1"/>
    </source>
</evidence>
<reference evidence="1 2" key="1">
    <citation type="journal article" date="2015" name="Int. J. Syst. Evol. Microbiol.">
        <title>Description of Sphingopyxis fribergensis sp. nov. - a soil bacterium with the ability to degrade styrene and phenylacetic acid.</title>
        <authorList>
            <person name="Oelschlagel M."/>
            <person name="Ruckert C."/>
            <person name="Kalinowski J."/>
            <person name="Schmidt G."/>
            <person name="Schlomann M."/>
            <person name="Tischler D."/>
        </authorList>
    </citation>
    <scope>NUCLEOTIDE SEQUENCE [LARGE SCALE GENOMIC DNA]</scope>
    <source>
        <strain evidence="1 2">Kp5.2</strain>
    </source>
</reference>
<sequence length="167" mass="18661">MTGTIPPYRRSARTDYRMWLLLVFGLVFFCAASAIDPADNCSEAGRECAPWLVPLAQGLGALVALGAGLNMLANPNRGSFIDPATGDLVWWQGRVGASGGDEGRIHPSRIGKLRIVPQEDSDDEVHLYDLEGNRLFWFDQEVIPWPYERWAERLAARWPHIEVDRVG</sequence>
<keyword evidence="2" id="KW-1185">Reference proteome</keyword>
<organism evidence="1 2">
    <name type="scientific">Sphingopyxis fribergensis</name>
    <dbReference type="NCBI Taxonomy" id="1515612"/>
    <lineage>
        <taxon>Bacteria</taxon>
        <taxon>Pseudomonadati</taxon>
        <taxon>Pseudomonadota</taxon>
        <taxon>Alphaproteobacteria</taxon>
        <taxon>Sphingomonadales</taxon>
        <taxon>Sphingomonadaceae</taxon>
        <taxon>Sphingopyxis</taxon>
    </lineage>
</organism>